<dbReference type="EMBL" id="BCMF01000006">
    <property type="protein sequence ID" value="GAW99433.1"/>
    <property type="molecule type" value="Genomic_DNA"/>
</dbReference>
<proteinExistence type="predicted"/>
<gene>
    <name evidence="3" type="ORF">IWT30_01402</name>
</gene>
<dbReference type="OrthoDB" id="2328788at2"/>
<keyword evidence="2" id="KW-0732">Signal</keyword>
<comment type="caution">
    <text evidence="3">The sequence shown here is derived from an EMBL/GenBank/DDBJ whole genome shotgun (WGS) entry which is preliminary data.</text>
</comment>
<feature type="compositionally biased region" description="Low complexity" evidence="1">
    <location>
        <begin position="30"/>
        <end position="42"/>
    </location>
</feature>
<accession>A0A1Z5ICC9</accession>
<name>A0A1Z5ICC9_9LACO</name>
<evidence type="ECO:0000313" key="4">
    <source>
        <dbReference type="Proteomes" id="UP000198374"/>
    </source>
</evidence>
<organism evidence="3 4">
    <name type="scientific">Secundilactobacillus mixtipabuli</name>
    <dbReference type="NCBI Taxonomy" id="1435342"/>
    <lineage>
        <taxon>Bacteria</taxon>
        <taxon>Bacillati</taxon>
        <taxon>Bacillota</taxon>
        <taxon>Bacilli</taxon>
        <taxon>Lactobacillales</taxon>
        <taxon>Lactobacillaceae</taxon>
        <taxon>Secundilactobacillus</taxon>
    </lineage>
</organism>
<evidence type="ECO:0008006" key="5">
    <source>
        <dbReference type="Google" id="ProtNLM"/>
    </source>
</evidence>
<dbReference type="RefSeq" id="WP_089109228.1">
    <property type="nucleotide sequence ID" value="NZ_BCMF01000006.1"/>
</dbReference>
<dbReference type="PROSITE" id="PS51257">
    <property type="entry name" value="PROKAR_LIPOPROTEIN"/>
    <property type="match status" value="1"/>
</dbReference>
<feature type="region of interest" description="Disordered" evidence="1">
    <location>
        <begin position="24"/>
        <end position="67"/>
    </location>
</feature>
<keyword evidence="4" id="KW-1185">Reference proteome</keyword>
<feature type="signal peptide" evidence="2">
    <location>
        <begin position="1"/>
        <end position="25"/>
    </location>
</feature>
<feature type="chain" id="PRO_5013391984" description="DUF4352 domain-containing protein" evidence="2">
    <location>
        <begin position="26"/>
        <end position="242"/>
    </location>
</feature>
<sequence precursor="true">MKSKHLMLTAVLIAGLILTGCGGHAKSNKQSQSSSAASSSQQVKRPEQAASDQATMKPYKVPSSEKANQNYQKSGLLSYPGQFAYDQAGTKLTLAQNKPLNQQTASQGLSYQVTDAKRFSNSAKTKRALQMAQQAFNIGQLPNPYQTLQVKFTVKNTLSHAVKIDGIQSIRLNDSRTISSNGISDPSAGQTINANSARTFSAMVLVGPTTFKVRQLQVKFSGSFNNSGQPVAKAPAAITVNL</sequence>
<protein>
    <recommendedName>
        <fullName evidence="5">DUF4352 domain-containing protein</fullName>
    </recommendedName>
</protein>
<dbReference type="Proteomes" id="UP000198374">
    <property type="component" value="Unassembled WGS sequence"/>
</dbReference>
<reference evidence="3 4" key="1">
    <citation type="submission" date="2015-11" db="EMBL/GenBank/DDBJ databases">
        <title>Draft genome sequences of new species of the genus Lactobacillus isolated from orchardgrass silage.</title>
        <authorList>
            <person name="Tohno M."/>
            <person name="Tanizawa Y."/>
            <person name="Arita M."/>
        </authorList>
    </citation>
    <scope>NUCLEOTIDE SEQUENCE [LARGE SCALE GENOMIC DNA]</scope>
    <source>
        <strain evidence="3 4">IWT30</strain>
    </source>
</reference>
<dbReference type="AlphaFoldDB" id="A0A1Z5ICC9"/>
<evidence type="ECO:0000256" key="2">
    <source>
        <dbReference type="SAM" id="SignalP"/>
    </source>
</evidence>
<evidence type="ECO:0000256" key="1">
    <source>
        <dbReference type="SAM" id="MobiDB-lite"/>
    </source>
</evidence>
<evidence type="ECO:0000313" key="3">
    <source>
        <dbReference type="EMBL" id="GAW99433.1"/>
    </source>
</evidence>